<dbReference type="GO" id="GO:0044781">
    <property type="term" value="P:bacterial-type flagellum organization"/>
    <property type="evidence" value="ECO:0007669"/>
    <property type="project" value="UniProtKB-UniRule"/>
</dbReference>
<evidence type="ECO:0000256" key="11">
    <source>
        <dbReference type="ARBA" id="ARBA00023225"/>
    </source>
</evidence>
<dbReference type="InterPro" id="IPR047040">
    <property type="entry name" value="FlhF__GTPase_dom"/>
</dbReference>
<keyword evidence="17" id="KW-0969">Cilium</keyword>
<dbReference type="InterPro" id="IPR027417">
    <property type="entry name" value="P-loop_NTPase"/>
</dbReference>
<keyword evidence="9" id="KW-0342">GTP-binding</keyword>
<dbReference type="FunFam" id="3.40.50.300:FF:000695">
    <property type="entry name" value="Flagellar biosynthesis regulator FlhF"/>
    <property type="match status" value="1"/>
</dbReference>
<keyword evidence="18" id="KW-1185">Reference proteome</keyword>
<evidence type="ECO:0000313" key="18">
    <source>
        <dbReference type="Proteomes" id="UP000319852"/>
    </source>
</evidence>
<sequence length="413" mass="45015">MEIKTYRAKTMQQALQLVRSELGPEANVLHTRELNSGLMKRMLLGRQYEIAATPATALVHASPTEQQVASFEVETPDFVVPLPVEVEPSIAVESPAQEFTGEYRQRYRDDLLRADRRVAELQALVEQLQEQRPDVSQAELPAQLFELFTELVEADLEPDTARELIERVRTQEGVDLHSSLAVRAQVARMIEAELPVTGPIATGPIVTGSVATDQAKPRVVALVGPTGVGKTTTIAKLAADYRLRKGLSVGLITVDTYRIAAVEQLRTYAEIIDLPMEIVSTPLEMRAAVEAFAGYDLVLLDTAGRSPRDETKVAELQTVLAEAEPDEVQLVLSAVSSGPSLVATAERFAPVGITSLLVTKLDEALSLGNIHSLVRSSKLPLSYVTNGQNVPDDIRVAEPRELAMAILGMHAEF</sequence>
<evidence type="ECO:0000313" key="17">
    <source>
        <dbReference type="EMBL" id="QDT00066.1"/>
    </source>
</evidence>
<dbReference type="GO" id="GO:0003924">
    <property type="term" value="F:GTPase activity"/>
    <property type="evidence" value="ECO:0007669"/>
    <property type="project" value="UniProtKB-UniRule"/>
</dbReference>
<dbReference type="GO" id="GO:0005047">
    <property type="term" value="F:signal recognition particle binding"/>
    <property type="evidence" value="ECO:0007669"/>
    <property type="project" value="TreeGrafter"/>
</dbReference>
<evidence type="ECO:0000256" key="10">
    <source>
        <dbReference type="ARBA" id="ARBA00023136"/>
    </source>
</evidence>
<dbReference type="Proteomes" id="UP000319852">
    <property type="component" value="Chromosome"/>
</dbReference>
<dbReference type="InterPro" id="IPR020006">
    <property type="entry name" value="FlhF"/>
</dbReference>
<dbReference type="AlphaFoldDB" id="A0A517MYV3"/>
<keyword evidence="17" id="KW-0282">Flagellum</keyword>
<evidence type="ECO:0000256" key="5">
    <source>
        <dbReference type="ARBA" id="ARBA00022475"/>
    </source>
</evidence>
<dbReference type="KEGG" id="amob:HG15A2_34010"/>
<dbReference type="Gene3D" id="3.40.50.300">
    <property type="entry name" value="P-loop containing nucleotide triphosphate hydrolases"/>
    <property type="match status" value="1"/>
</dbReference>
<keyword evidence="10" id="KW-0472">Membrane</keyword>
<dbReference type="GO" id="GO:0005886">
    <property type="term" value="C:plasma membrane"/>
    <property type="evidence" value="ECO:0007669"/>
    <property type="project" value="UniProtKB-SubCell"/>
</dbReference>
<proteinExistence type="inferred from homology"/>
<dbReference type="NCBIfam" id="TIGR03499">
    <property type="entry name" value="FlhF"/>
    <property type="match status" value="1"/>
</dbReference>
<dbReference type="SMART" id="SM00962">
    <property type="entry name" value="SRP54"/>
    <property type="match status" value="1"/>
</dbReference>
<evidence type="ECO:0000256" key="9">
    <source>
        <dbReference type="ARBA" id="ARBA00023134"/>
    </source>
</evidence>
<organism evidence="17 18">
    <name type="scientific">Adhaeretor mobilis</name>
    <dbReference type="NCBI Taxonomy" id="1930276"/>
    <lineage>
        <taxon>Bacteria</taxon>
        <taxon>Pseudomonadati</taxon>
        <taxon>Planctomycetota</taxon>
        <taxon>Planctomycetia</taxon>
        <taxon>Pirellulales</taxon>
        <taxon>Lacipirellulaceae</taxon>
        <taxon>Adhaeretor</taxon>
    </lineage>
</organism>
<comment type="similarity">
    <text evidence="2">Belongs to the GTP-binding SRP family.</text>
</comment>
<keyword evidence="11" id="KW-1006">Bacterial flagellum protein export</keyword>
<evidence type="ECO:0000256" key="12">
    <source>
        <dbReference type="ARBA" id="ARBA00025337"/>
    </source>
</evidence>
<evidence type="ECO:0000256" key="14">
    <source>
        <dbReference type="SAM" id="Coils"/>
    </source>
</evidence>
<feature type="domain" description="SRP54-type proteins GTP-binding" evidence="16">
    <location>
        <begin position="217"/>
        <end position="408"/>
    </location>
</feature>
<dbReference type="PANTHER" id="PTHR43134">
    <property type="entry name" value="SIGNAL RECOGNITION PARTICLE RECEPTOR SUBUNIT ALPHA"/>
    <property type="match status" value="1"/>
</dbReference>
<evidence type="ECO:0000256" key="2">
    <source>
        <dbReference type="ARBA" id="ARBA00008531"/>
    </source>
</evidence>
<evidence type="ECO:0000256" key="3">
    <source>
        <dbReference type="ARBA" id="ARBA00014919"/>
    </source>
</evidence>
<protein>
    <recommendedName>
        <fullName evidence="3 13">Flagellar biosynthesis protein FlhF</fullName>
    </recommendedName>
</protein>
<dbReference type="GO" id="GO:0005525">
    <property type="term" value="F:GTP binding"/>
    <property type="evidence" value="ECO:0007669"/>
    <property type="project" value="UniProtKB-UniRule"/>
</dbReference>
<dbReference type="CDD" id="cd17873">
    <property type="entry name" value="FlhF"/>
    <property type="match status" value="1"/>
</dbReference>
<keyword evidence="14" id="KW-0175">Coiled coil</keyword>
<evidence type="ECO:0000256" key="8">
    <source>
        <dbReference type="ARBA" id="ARBA00022927"/>
    </source>
</evidence>
<dbReference type="InterPro" id="IPR003593">
    <property type="entry name" value="AAA+_ATPase"/>
</dbReference>
<keyword evidence="5" id="KW-1003">Cell membrane</keyword>
<evidence type="ECO:0000256" key="4">
    <source>
        <dbReference type="ARBA" id="ARBA00022448"/>
    </source>
</evidence>
<evidence type="ECO:0000259" key="15">
    <source>
        <dbReference type="SMART" id="SM00382"/>
    </source>
</evidence>
<keyword evidence="6" id="KW-0547">Nucleotide-binding</keyword>
<dbReference type="InterPro" id="IPR000897">
    <property type="entry name" value="SRP54_GTPase_dom"/>
</dbReference>
<dbReference type="RefSeq" id="WP_145061302.1">
    <property type="nucleotide sequence ID" value="NZ_CP036263.1"/>
</dbReference>
<evidence type="ECO:0000256" key="7">
    <source>
        <dbReference type="ARBA" id="ARBA00022795"/>
    </source>
</evidence>
<dbReference type="SUPFAM" id="SSF52540">
    <property type="entry name" value="P-loop containing nucleoside triphosphate hydrolases"/>
    <property type="match status" value="1"/>
</dbReference>
<evidence type="ECO:0000256" key="1">
    <source>
        <dbReference type="ARBA" id="ARBA00004413"/>
    </source>
</evidence>
<name>A0A517MYV3_9BACT</name>
<dbReference type="GO" id="GO:0015031">
    <property type="term" value="P:protein transport"/>
    <property type="evidence" value="ECO:0007669"/>
    <property type="project" value="UniProtKB-KW"/>
</dbReference>
<keyword evidence="7" id="KW-1005">Bacterial flagellum biogenesis</keyword>
<dbReference type="PANTHER" id="PTHR43134:SF3">
    <property type="entry name" value="FLAGELLAR BIOSYNTHESIS PROTEIN FLHF"/>
    <property type="match status" value="1"/>
</dbReference>
<keyword evidence="8" id="KW-0653">Protein transport</keyword>
<dbReference type="OrthoDB" id="9778554at2"/>
<gene>
    <name evidence="17" type="primary">flhF</name>
    <name evidence="17" type="ORF">HG15A2_34010</name>
</gene>
<evidence type="ECO:0000256" key="6">
    <source>
        <dbReference type="ARBA" id="ARBA00022741"/>
    </source>
</evidence>
<comment type="function">
    <text evidence="12">Necessary for flagellar biosynthesis. May be involved in translocation of the flagellum.</text>
</comment>
<comment type="subcellular location">
    <subcellularLocation>
        <location evidence="1">Cell membrane</location>
        <topology evidence="1">Peripheral membrane protein</topology>
        <orientation evidence="1">Cytoplasmic side</orientation>
    </subcellularLocation>
</comment>
<feature type="domain" description="AAA+ ATPase" evidence="15">
    <location>
        <begin position="216"/>
        <end position="371"/>
    </location>
</feature>
<dbReference type="EMBL" id="CP036263">
    <property type="protein sequence ID" value="QDT00066.1"/>
    <property type="molecule type" value="Genomic_DNA"/>
</dbReference>
<evidence type="ECO:0000256" key="13">
    <source>
        <dbReference type="NCBIfam" id="TIGR03499"/>
    </source>
</evidence>
<accession>A0A517MYV3</accession>
<dbReference type="SMART" id="SM00382">
    <property type="entry name" value="AAA"/>
    <property type="match status" value="1"/>
</dbReference>
<evidence type="ECO:0000259" key="16">
    <source>
        <dbReference type="SMART" id="SM00962"/>
    </source>
</evidence>
<dbReference type="GO" id="GO:0006614">
    <property type="term" value="P:SRP-dependent cotranslational protein targeting to membrane"/>
    <property type="evidence" value="ECO:0007669"/>
    <property type="project" value="UniProtKB-UniRule"/>
</dbReference>
<keyword evidence="4" id="KW-0813">Transport</keyword>
<keyword evidence="17" id="KW-0966">Cell projection</keyword>
<feature type="coiled-coil region" evidence="14">
    <location>
        <begin position="104"/>
        <end position="138"/>
    </location>
</feature>
<dbReference type="Gene3D" id="1.20.120.1380">
    <property type="entry name" value="Flagellar FlhF biosynthesis protein, N domain"/>
    <property type="match status" value="1"/>
</dbReference>
<reference evidence="17 18" key="1">
    <citation type="submission" date="2019-02" db="EMBL/GenBank/DDBJ databases">
        <title>Deep-cultivation of Planctomycetes and their phenomic and genomic characterization uncovers novel biology.</title>
        <authorList>
            <person name="Wiegand S."/>
            <person name="Jogler M."/>
            <person name="Boedeker C."/>
            <person name="Pinto D."/>
            <person name="Vollmers J."/>
            <person name="Rivas-Marin E."/>
            <person name="Kohn T."/>
            <person name="Peeters S.H."/>
            <person name="Heuer A."/>
            <person name="Rast P."/>
            <person name="Oberbeckmann S."/>
            <person name="Bunk B."/>
            <person name="Jeske O."/>
            <person name="Meyerdierks A."/>
            <person name="Storesund J.E."/>
            <person name="Kallscheuer N."/>
            <person name="Luecker S."/>
            <person name="Lage O.M."/>
            <person name="Pohl T."/>
            <person name="Merkel B.J."/>
            <person name="Hornburger P."/>
            <person name="Mueller R.-W."/>
            <person name="Bruemmer F."/>
            <person name="Labrenz M."/>
            <person name="Spormann A.M."/>
            <person name="Op den Camp H."/>
            <person name="Overmann J."/>
            <person name="Amann R."/>
            <person name="Jetten M.S.M."/>
            <person name="Mascher T."/>
            <person name="Medema M.H."/>
            <person name="Devos D.P."/>
            <person name="Kaster A.-K."/>
            <person name="Ovreas L."/>
            <person name="Rohde M."/>
            <person name="Galperin M.Y."/>
            <person name="Jogler C."/>
        </authorList>
    </citation>
    <scope>NUCLEOTIDE SEQUENCE [LARGE SCALE GENOMIC DNA]</scope>
    <source>
        <strain evidence="17 18">HG15A2</strain>
    </source>
</reference>
<dbReference type="Pfam" id="PF00448">
    <property type="entry name" value="SRP54"/>
    <property type="match status" value="1"/>
</dbReference>